<dbReference type="Gene3D" id="3.30.450.20">
    <property type="entry name" value="PAS domain"/>
    <property type="match status" value="1"/>
</dbReference>
<dbReference type="GO" id="GO:0000155">
    <property type="term" value="F:phosphorelay sensor kinase activity"/>
    <property type="evidence" value="ECO:0007669"/>
    <property type="project" value="InterPro"/>
</dbReference>
<dbReference type="PROSITE" id="PS50109">
    <property type="entry name" value="HIS_KIN"/>
    <property type="match status" value="1"/>
</dbReference>
<comment type="caution">
    <text evidence="9">The sequence shown here is derived from an EMBL/GenBank/DDBJ whole genome shotgun (WGS) entry which is preliminary data.</text>
</comment>
<dbReference type="SMART" id="SM00086">
    <property type="entry name" value="PAC"/>
    <property type="match status" value="1"/>
</dbReference>
<dbReference type="PROSITE" id="PS50113">
    <property type="entry name" value="PAC"/>
    <property type="match status" value="1"/>
</dbReference>
<dbReference type="CDD" id="cd00130">
    <property type="entry name" value="PAS"/>
    <property type="match status" value="1"/>
</dbReference>
<dbReference type="Gene3D" id="3.40.50.2300">
    <property type="match status" value="1"/>
</dbReference>
<evidence type="ECO:0000259" key="8">
    <source>
        <dbReference type="PROSITE" id="PS50113"/>
    </source>
</evidence>
<dbReference type="PRINTS" id="PR00344">
    <property type="entry name" value="BCTRLSENSOR"/>
</dbReference>
<dbReference type="SUPFAM" id="SSF55874">
    <property type="entry name" value="ATPase domain of HSP90 chaperone/DNA topoisomerase II/histidine kinase"/>
    <property type="match status" value="1"/>
</dbReference>
<accession>A0A562RJQ2</accession>
<dbReference type="AlphaFoldDB" id="A0A562RJQ2"/>
<evidence type="ECO:0000256" key="1">
    <source>
        <dbReference type="ARBA" id="ARBA00000085"/>
    </source>
</evidence>
<organism evidence="9 10">
    <name type="scientific">Pseudoduganella lurida</name>
    <dbReference type="NCBI Taxonomy" id="1036180"/>
    <lineage>
        <taxon>Bacteria</taxon>
        <taxon>Pseudomonadati</taxon>
        <taxon>Pseudomonadota</taxon>
        <taxon>Betaproteobacteria</taxon>
        <taxon>Burkholderiales</taxon>
        <taxon>Oxalobacteraceae</taxon>
        <taxon>Telluria group</taxon>
        <taxon>Pseudoduganella</taxon>
    </lineage>
</organism>
<dbReference type="CDD" id="cd00082">
    <property type="entry name" value="HisKA"/>
    <property type="match status" value="1"/>
</dbReference>
<dbReference type="InterPro" id="IPR005467">
    <property type="entry name" value="His_kinase_dom"/>
</dbReference>
<feature type="domain" description="PAS" evidence="7">
    <location>
        <begin position="57"/>
        <end position="130"/>
    </location>
</feature>
<evidence type="ECO:0000256" key="4">
    <source>
        <dbReference type="PROSITE-ProRule" id="PRU00169"/>
    </source>
</evidence>
<reference evidence="9 10" key="1">
    <citation type="journal article" date="2015" name="Stand. Genomic Sci.">
        <title>Genomic Encyclopedia of Bacterial and Archaeal Type Strains, Phase III: the genomes of soil and plant-associated and newly described type strains.</title>
        <authorList>
            <person name="Whitman W.B."/>
            <person name="Woyke T."/>
            <person name="Klenk H.P."/>
            <person name="Zhou Y."/>
            <person name="Lilburn T.G."/>
            <person name="Beck B.J."/>
            <person name="De Vos P."/>
            <person name="Vandamme P."/>
            <person name="Eisen J.A."/>
            <person name="Garrity G."/>
            <person name="Hugenholtz P."/>
            <person name="Kyrpides N.C."/>
        </authorList>
    </citation>
    <scope>NUCLEOTIDE SEQUENCE [LARGE SCALE GENOMIC DNA]</scope>
    <source>
        <strain evidence="9 10">CGMCC 1.10822</strain>
    </source>
</reference>
<dbReference type="InterPro" id="IPR036097">
    <property type="entry name" value="HisK_dim/P_sf"/>
</dbReference>
<dbReference type="NCBIfam" id="TIGR00229">
    <property type="entry name" value="sensory_box"/>
    <property type="match status" value="1"/>
</dbReference>
<dbReference type="Gene3D" id="1.10.287.130">
    <property type="match status" value="1"/>
</dbReference>
<evidence type="ECO:0000313" key="9">
    <source>
        <dbReference type="EMBL" id="TWI69268.1"/>
    </source>
</evidence>
<dbReference type="InterPro" id="IPR001610">
    <property type="entry name" value="PAC"/>
</dbReference>
<evidence type="ECO:0000256" key="3">
    <source>
        <dbReference type="ARBA" id="ARBA00022553"/>
    </source>
</evidence>
<dbReference type="InterPro" id="IPR000014">
    <property type="entry name" value="PAS"/>
</dbReference>
<dbReference type="InterPro" id="IPR003594">
    <property type="entry name" value="HATPase_dom"/>
</dbReference>
<dbReference type="EMBL" id="VLLB01000001">
    <property type="protein sequence ID" value="TWI69268.1"/>
    <property type="molecule type" value="Genomic_DNA"/>
</dbReference>
<dbReference type="Pfam" id="PF02518">
    <property type="entry name" value="HATPase_c"/>
    <property type="match status" value="1"/>
</dbReference>
<name>A0A562RJQ2_9BURK</name>
<evidence type="ECO:0000259" key="6">
    <source>
        <dbReference type="PROSITE" id="PS50110"/>
    </source>
</evidence>
<dbReference type="PROSITE" id="PS50110">
    <property type="entry name" value="RESPONSE_REGULATORY"/>
    <property type="match status" value="1"/>
</dbReference>
<dbReference type="SUPFAM" id="SSF55785">
    <property type="entry name" value="PYP-like sensor domain (PAS domain)"/>
    <property type="match status" value="1"/>
</dbReference>
<feature type="domain" description="PAC" evidence="8">
    <location>
        <begin position="131"/>
        <end position="185"/>
    </location>
</feature>
<dbReference type="SMART" id="SM00448">
    <property type="entry name" value="REC"/>
    <property type="match status" value="1"/>
</dbReference>
<dbReference type="SUPFAM" id="SSF52172">
    <property type="entry name" value="CheY-like"/>
    <property type="match status" value="1"/>
</dbReference>
<feature type="domain" description="Histidine kinase" evidence="5">
    <location>
        <begin position="198"/>
        <end position="417"/>
    </location>
</feature>
<dbReference type="SUPFAM" id="SSF47384">
    <property type="entry name" value="Homodimeric domain of signal transducing histidine kinase"/>
    <property type="match status" value="1"/>
</dbReference>
<dbReference type="Pfam" id="PF00072">
    <property type="entry name" value="Response_reg"/>
    <property type="match status" value="1"/>
</dbReference>
<dbReference type="OrthoDB" id="9177042at2"/>
<dbReference type="InterPro" id="IPR001789">
    <property type="entry name" value="Sig_transdc_resp-reg_receiver"/>
</dbReference>
<feature type="modified residue" description="4-aspartylphosphate" evidence="4">
    <location>
        <position position="493"/>
    </location>
</feature>
<gene>
    <name evidence="9" type="ORF">IP91_00335</name>
</gene>
<dbReference type="PANTHER" id="PTHR43065">
    <property type="entry name" value="SENSOR HISTIDINE KINASE"/>
    <property type="match status" value="1"/>
</dbReference>
<dbReference type="SMART" id="SM00388">
    <property type="entry name" value="HisKA"/>
    <property type="match status" value="1"/>
</dbReference>
<dbReference type="PANTHER" id="PTHR43065:SF42">
    <property type="entry name" value="TWO-COMPONENT SENSOR PPRA"/>
    <property type="match status" value="1"/>
</dbReference>
<dbReference type="InterPro" id="IPR011006">
    <property type="entry name" value="CheY-like_superfamily"/>
</dbReference>
<dbReference type="Gene3D" id="3.30.565.10">
    <property type="entry name" value="Histidine kinase-like ATPase, C-terminal domain"/>
    <property type="match status" value="1"/>
</dbReference>
<sequence length="559" mass="60327">MVSAFPRDDDDEIVLANGSVGVKAGSELEGSAYNPMGNPGVEHWKASSISQSGFAAQDNIFFAAVEMTRMPMVVTDPRQPDNPIVFTNGAFLDLTGYSPDEVLGRNCRFLQGRDTDRATVEEVRTALAQHKAVAVDLLNYRKDGSSFWNGLFIGPVFDKDGALLYFFASQLDITTRRVNEITLTQAQKMEAIGQLTAGLAHDFNNLLQVAIGNQEIALRSLANPDLTGKMLAKSQAALQKATKLTQQLLAFARKQRLEPRLVNLNNQIMAFSEILASTLGEQVELRLDLRPGLPECSLDPHQFEVAVLNALLNARDAMPTGGTITIGTSVLRDKEKIGAHRLLGDQYVVVCVSDTGQGMSRDVMARATEPFFTTKGPGTGLGLAMVHGFVEQSHGRLELDSELGKGTQVRMIFPVADQAQGGPNEQDGAQAVRDGRAEDVAAKRVLVVDDNADVREMAAAFLSSLGYETVEAESGEAALVVLEATTVDLVFSDVIMPGGMNGLQLIDTVRRRYPGVATLAATGYAENALERPASAPDLQILPKPFKLHDLADMVSKLTQ</sequence>
<dbReference type="InterPro" id="IPR004358">
    <property type="entry name" value="Sig_transdc_His_kin-like_C"/>
</dbReference>
<dbReference type="RefSeq" id="WP_145647034.1">
    <property type="nucleotide sequence ID" value="NZ_VLLB01000001.1"/>
</dbReference>
<dbReference type="EC" id="2.7.13.3" evidence="2"/>
<dbReference type="NCBIfam" id="NF010076">
    <property type="entry name" value="PRK13557.1"/>
    <property type="match status" value="1"/>
</dbReference>
<comment type="catalytic activity">
    <reaction evidence="1">
        <text>ATP + protein L-histidine = ADP + protein N-phospho-L-histidine.</text>
        <dbReference type="EC" id="2.7.13.3"/>
    </reaction>
</comment>
<keyword evidence="10" id="KW-1185">Reference proteome</keyword>
<dbReference type="SMART" id="SM00387">
    <property type="entry name" value="HATPase_c"/>
    <property type="match status" value="1"/>
</dbReference>
<dbReference type="Proteomes" id="UP000318431">
    <property type="component" value="Unassembled WGS sequence"/>
</dbReference>
<proteinExistence type="predicted"/>
<dbReference type="InterPro" id="IPR003661">
    <property type="entry name" value="HisK_dim/P_dom"/>
</dbReference>
<dbReference type="SMART" id="SM00091">
    <property type="entry name" value="PAS"/>
    <property type="match status" value="1"/>
</dbReference>
<dbReference type="Pfam" id="PF13426">
    <property type="entry name" value="PAS_9"/>
    <property type="match status" value="1"/>
</dbReference>
<dbReference type="InterPro" id="IPR035965">
    <property type="entry name" value="PAS-like_dom_sf"/>
</dbReference>
<dbReference type="PROSITE" id="PS50112">
    <property type="entry name" value="PAS"/>
    <property type="match status" value="1"/>
</dbReference>
<feature type="domain" description="Response regulatory" evidence="6">
    <location>
        <begin position="444"/>
        <end position="558"/>
    </location>
</feature>
<evidence type="ECO:0000313" key="10">
    <source>
        <dbReference type="Proteomes" id="UP000318431"/>
    </source>
</evidence>
<dbReference type="InterPro" id="IPR000700">
    <property type="entry name" value="PAS-assoc_C"/>
</dbReference>
<evidence type="ECO:0000256" key="2">
    <source>
        <dbReference type="ARBA" id="ARBA00012438"/>
    </source>
</evidence>
<evidence type="ECO:0000259" key="5">
    <source>
        <dbReference type="PROSITE" id="PS50109"/>
    </source>
</evidence>
<protein>
    <recommendedName>
        <fullName evidence="2">histidine kinase</fullName>
        <ecNumber evidence="2">2.7.13.3</ecNumber>
    </recommendedName>
</protein>
<keyword evidence="3 4" id="KW-0597">Phosphoprotein</keyword>
<dbReference type="InterPro" id="IPR036890">
    <property type="entry name" value="HATPase_C_sf"/>
</dbReference>
<evidence type="ECO:0000259" key="7">
    <source>
        <dbReference type="PROSITE" id="PS50112"/>
    </source>
</evidence>